<name>S0FP75_RUMCE</name>
<feature type="signal peptide" evidence="2">
    <location>
        <begin position="1"/>
        <end position="22"/>
    </location>
</feature>
<gene>
    <name evidence="3" type="ORF">CTER_4032</name>
</gene>
<dbReference type="Gene3D" id="3.40.190.10">
    <property type="entry name" value="Periplasmic binding protein-like II"/>
    <property type="match status" value="1"/>
</dbReference>
<dbReference type="CDD" id="cd13585">
    <property type="entry name" value="PBP2_TMBP_like"/>
    <property type="match status" value="1"/>
</dbReference>
<comment type="caution">
    <text evidence="3">The sequence shown here is derived from an EMBL/GenBank/DDBJ whole genome shotgun (WGS) entry which is preliminary data.</text>
</comment>
<keyword evidence="3" id="KW-0813">Transport</keyword>
<dbReference type="InterPro" id="IPR050490">
    <property type="entry name" value="Bact_solute-bd_prot1"/>
</dbReference>
<evidence type="ECO:0000256" key="1">
    <source>
        <dbReference type="SAM" id="MobiDB-lite"/>
    </source>
</evidence>
<dbReference type="AlphaFoldDB" id="S0FP75"/>
<dbReference type="eggNOG" id="COG1653">
    <property type="taxonomic scope" value="Bacteria"/>
</dbReference>
<dbReference type="PATRIC" id="fig|1195236.3.peg.4244"/>
<keyword evidence="3" id="KW-0762">Sugar transport</keyword>
<dbReference type="PANTHER" id="PTHR43649">
    <property type="entry name" value="ARABINOSE-BINDING PROTEIN-RELATED"/>
    <property type="match status" value="1"/>
</dbReference>
<dbReference type="InterPro" id="IPR006059">
    <property type="entry name" value="SBP"/>
</dbReference>
<evidence type="ECO:0000313" key="4">
    <source>
        <dbReference type="Proteomes" id="UP000014155"/>
    </source>
</evidence>
<keyword evidence="2" id="KW-0732">Signal</keyword>
<keyword evidence="4" id="KW-1185">Reference proteome</keyword>
<evidence type="ECO:0000256" key="2">
    <source>
        <dbReference type="SAM" id="SignalP"/>
    </source>
</evidence>
<dbReference type="EMBL" id="AORV01000058">
    <property type="protein sequence ID" value="EMS70263.1"/>
    <property type="molecule type" value="Genomic_DNA"/>
</dbReference>
<feature type="region of interest" description="Disordered" evidence="1">
    <location>
        <begin position="26"/>
        <end position="51"/>
    </location>
</feature>
<sequence>MSKKFRFAALALSLALTASVFAGCGNSSSSGSSSPSGGSAGAESSVSETSKAPAEKVEVTYMAWYNNETEPAETQKVIDKFNAENKDNITAKLISVAYNDYITKLNTMASSNTLPDSAMMSESQCIKWAVNGKLADVSDMYGTDEKPLDSLAFTYKGKPVAYSCANEVLLLYYNKDLLDKAGIPYPPASADKAWTWDEFVSAAKKLTKDKNGKGPGDAGFDPKNITTYGAQVNTLAWMWPVFAISNGGGVCTEDGSELLLGKPETIEAAQKIADLSLKEFVAPTPTTSATFPTLDVTLLSGKVAMATGGQWEIGVSLKNSLKDGLKYGVGVLPKFKTPVTLNTGGPNVIFNTGKNIDNAKKFLKWYTQEDNNISLIQSGVWMPVSQKWYKDETLMKKWADNEVHPPFDQYKTAVIDYAMNNAKQVPWYYLPGYSEIEEVLTPGMDPVWAGTKTAEDAIKNDIMPKVEKIFSANK</sequence>
<dbReference type="PANTHER" id="PTHR43649:SF30">
    <property type="entry name" value="ABC TRANSPORTER SUBSTRATE-BINDING PROTEIN"/>
    <property type="match status" value="1"/>
</dbReference>
<dbReference type="PROSITE" id="PS51257">
    <property type="entry name" value="PROKAR_LIPOPROTEIN"/>
    <property type="match status" value="1"/>
</dbReference>
<dbReference type="Proteomes" id="UP000014155">
    <property type="component" value="Unassembled WGS sequence"/>
</dbReference>
<reference evidence="3 4" key="1">
    <citation type="journal article" date="2013" name="Genome Announc.">
        <title>Draft Genome Sequence of the Cellulolytic, Mesophilic, Anaerobic Bacterium Clostridium termitidis Strain CT1112 (DSM 5398).</title>
        <authorList>
            <person name="Lal S."/>
            <person name="Ramachandran U."/>
            <person name="Zhang X."/>
            <person name="Munir R."/>
            <person name="Sparling R."/>
            <person name="Levin D.B."/>
        </authorList>
    </citation>
    <scope>NUCLEOTIDE SEQUENCE [LARGE SCALE GENOMIC DNA]</scope>
    <source>
        <strain evidence="3 4">CT1112</strain>
    </source>
</reference>
<organism evidence="3 4">
    <name type="scientific">Ruminiclostridium cellobioparum subsp. termitidis CT1112</name>
    <dbReference type="NCBI Taxonomy" id="1195236"/>
    <lineage>
        <taxon>Bacteria</taxon>
        <taxon>Bacillati</taxon>
        <taxon>Bacillota</taxon>
        <taxon>Clostridia</taxon>
        <taxon>Eubacteriales</taxon>
        <taxon>Oscillospiraceae</taxon>
        <taxon>Ruminiclostridium</taxon>
    </lineage>
</organism>
<feature type="compositionally biased region" description="Low complexity" evidence="1">
    <location>
        <begin position="26"/>
        <end position="47"/>
    </location>
</feature>
<dbReference type="STRING" id="1195236.CTER_4032"/>
<dbReference type="SUPFAM" id="SSF53850">
    <property type="entry name" value="Periplasmic binding protein-like II"/>
    <property type="match status" value="1"/>
</dbReference>
<protein>
    <submittedName>
        <fullName evidence="3">ABC-type sugar transport system, periplasmic component</fullName>
    </submittedName>
</protein>
<proteinExistence type="predicted"/>
<feature type="chain" id="PRO_5039658434" evidence="2">
    <location>
        <begin position="23"/>
        <end position="474"/>
    </location>
</feature>
<dbReference type="Pfam" id="PF01547">
    <property type="entry name" value="SBP_bac_1"/>
    <property type="match status" value="1"/>
</dbReference>
<dbReference type="RefSeq" id="WP_004628875.1">
    <property type="nucleotide sequence ID" value="NZ_AORV01000058.1"/>
</dbReference>
<accession>S0FP75</accession>
<evidence type="ECO:0000313" key="3">
    <source>
        <dbReference type="EMBL" id="EMS70263.1"/>
    </source>
</evidence>